<dbReference type="Pfam" id="PF00691">
    <property type="entry name" value="OmpA"/>
    <property type="match status" value="1"/>
</dbReference>
<evidence type="ECO:0000256" key="5">
    <source>
        <dbReference type="SAM" id="MobiDB-lite"/>
    </source>
</evidence>
<feature type="compositionally biased region" description="Basic and acidic residues" evidence="5">
    <location>
        <begin position="182"/>
        <end position="193"/>
    </location>
</feature>
<proteinExistence type="predicted"/>
<dbReference type="InterPro" id="IPR036737">
    <property type="entry name" value="OmpA-like_sf"/>
</dbReference>
<dbReference type="Gene3D" id="3.30.1330.60">
    <property type="entry name" value="OmpA-like domain"/>
    <property type="match status" value="1"/>
</dbReference>
<dbReference type="PROSITE" id="PS51257">
    <property type="entry name" value="PROKAR_LIPOPROTEIN"/>
    <property type="match status" value="1"/>
</dbReference>
<keyword evidence="2 4" id="KW-0472">Membrane</keyword>
<dbReference type="InterPro" id="IPR050330">
    <property type="entry name" value="Bact_OuterMem_StrucFunc"/>
</dbReference>
<dbReference type="PANTHER" id="PTHR30329:SF21">
    <property type="entry name" value="LIPOPROTEIN YIAD-RELATED"/>
    <property type="match status" value="1"/>
</dbReference>
<feature type="region of interest" description="Disordered" evidence="5">
    <location>
        <begin position="28"/>
        <end position="70"/>
    </location>
</feature>
<evidence type="ECO:0000256" key="4">
    <source>
        <dbReference type="PROSITE-ProRule" id="PRU00473"/>
    </source>
</evidence>
<protein>
    <submittedName>
        <fullName evidence="7">OmpA family protein</fullName>
    </submittedName>
</protein>
<dbReference type="InterPro" id="IPR006664">
    <property type="entry name" value="OMP_bac"/>
</dbReference>
<evidence type="ECO:0000256" key="2">
    <source>
        <dbReference type="ARBA" id="ARBA00023136"/>
    </source>
</evidence>
<dbReference type="InterPro" id="IPR006665">
    <property type="entry name" value="OmpA-like"/>
</dbReference>
<evidence type="ECO:0000313" key="8">
    <source>
        <dbReference type="Proteomes" id="UP001500101"/>
    </source>
</evidence>
<comment type="caution">
    <text evidence="7">The sequence shown here is derived from an EMBL/GenBank/DDBJ whole genome shotgun (WGS) entry which is preliminary data.</text>
</comment>
<dbReference type="Proteomes" id="UP001500101">
    <property type="component" value="Unassembled WGS sequence"/>
</dbReference>
<evidence type="ECO:0000256" key="1">
    <source>
        <dbReference type="ARBA" id="ARBA00004442"/>
    </source>
</evidence>
<feature type="region of interest" description="Disordered" evidence="5">
    <location>
        <begin position="171"/>
        <end position="203"/>
    </location>
</feature>
<dbReference type="PRINTS" id="PR01021">
    <property type="entry name" value="OMPADOMAIN"/>
</dbReference>
<dbReference type="RefSeq" id="WP_344673642.1">
    <property type="nucleotide sequence ID" value="NZ_BAAAZI010000006.1"/>
</dbReference>
<dbReference type="SUPFAM" id="SSF103088">
    <property type="entry name" value="OmpA-like"/>
    <property type="match status" value="1"/>
</dbReference>
<evidence type="ECO:0000259" key="6">
    <source>
        <dbReference type="PROSITE" id="PS51123"/>
    </source>
</evidence>
<dbReference type="PROSITE" id="PS51123">
    <property type="entry name" value="OMPA_2"/>
    <property type="match status" value="1"/>
</dbReference>
<comment type="subcellular location">
    <subcellularLocation>
        <location evidence="1">Cell outer membrane</location>
    </subcellularLocation>
</comment>
<dbReference type="PANTHER" id="PTHR30329">
    <property type="entry name" value="STATOR ELEMENT OF FLAGELLAR MOTOR COMPLEX"/>
    <property type="match status" value="1"/>
</dbReference>
<name>A0ABP7YIV8_9SPHI</name>
<sequence length="203" mass="22172">MIRFHHFDFALSSLLFLSCQSGIKEKPIQDSASGTHIQVEEKQPTGPDTLRTTSSTVSTESGNLTSEGSSLTAEQSGLNVDIQLAADQLFDFDKATLKPEAETALQHAAEELQKAGKERVEITGHTDSKGNDDYNLKLSQKRAEAVRDWFVAYGLKNDIYAVGKGEKEPIAENSLANGQDNPEGRAKNRRVEVKYLGSSSISK</sequence>
<feature type="domain" description="OmpA-like" evidence="6">
    <location>
        <begin position="77"/>
        <end position="199"/>
    </location>
</feature>
<dbReference type="EMBL" id="BAAAZI010000006">
    <property type="protein sequence ID" value="GAA4136349.1"/>
    <property type="molecule type" value="Genomic_DNA"/>
</dbReference>
<evidence type="ECO:0000313" key="7">
    <source>
        <dbReference type="EMBL" id="GAA4136349.1"/>
    </source>
</evidence>
<organism evidence="7 8">
    <name type="scientific">Sphingobacterium kyonggiense</name>
    <dbReference type="NCBI Taxonomy" id="714075"/>
    <lineage>
        <taxon>Bacteria</taxon>
        <taxon>Pseudomonadati</taxon>
        <taxon>Bacteroidota</taxon>
        <taxon>Sphingobacteriia</taxon>
        <taxon>Sphingobacteriales</taxon>
        <taxon>Sphingobacteriaceae</taxon>
        <taxon>Sphingobacterium</taxon>
    </lineage>
</organism>
<accession>A0ABP7YIV8</accession>
<evidence type="ECO:0000256" key="3">
    <source>
        <dbReference type="ARBA" id="ARBA00023237"/>
    </source>
</evidence>
<dbReference type="CDD" id="cd07185">
    <property type="entry name" value="OmpA_C-like"/>
    <property type="match status" value="1"/>
</dbReference>
<keyword evidence="8" id="KW-1185">Reference proteome</keyword>
<reference evidence="8" key="1">
    <citation type="journal article" date="2019" name="Int. J. Syst. Evol. Microbiol.">
        <title>The Global Catalogue of Microorganisms (GCM) 10K type strain sequencing project: providing services to taxonomists for standard genome sequencing and annotation.</title>
        <authorList>
            <consortium name="The Broad Institute Genomics Platform"/>
            <consortium name="The Broad Institute Genome Sequencing Center for Infectious Disease"/>
            <person name="Wu L."/>
            <person name="Ma J."/>
        </authorList>
    </citation>
    <scope>NUCLEOTIDE SEQUENCE [LARGE SCALE GENOMIC DNA]</scope>
    <source>
        <strain evidence="8">JCM 16704</strain>
    </source>
</reference>
<keyword evidence="3" id="KW-0998">Cell outer membrane</keyword>
<feature type="compositionally biased region" description="Polar residues" evidence="5">
    <location>
        <begin position="50"/>
        <end position="70"/>
    </location>
</feature>
<gene>
    <name evidence="7" type="ORF">GCM10022216_11290</name>
</gene>